<feature type="chain" id="PRO_5047042090" description="TonB-dependent receptor plug domain-containing protein" evidence="11">
    <location>
        <begin position="32"/>
        <end position="822"/>
    </location>
</feature>
<evidence type="ECO:0000256" key="9">
    <source>
        <dbReference type="ARBA" id="ARBA00023136"/>
    </source>
</evidence>
<keyword evidence="10" id="KW-0998">Cell outer membrane</keyword>
<evidence type="ECO:0000256" key="11">
    <source>
        <dbReference type="SAM" id="SignalP"/>
    </source>
</evidence>
<dbReference type="InterPro" id="IPR037066">
    <property type="entry name" value="Plug_dom_sf"/>
</dbReference>
<keyword evidence="4" id="KW-0410">Iron transport</keyword>
<dbReference type="PANTHER" id="PTHR32552">
    <property type="entry name" value="FERRICHROME IRON RECEPTOR-RELATED"/>
    <property type="match status" value="1"/>
</dbReference>
<dbReference type="Gene3D" id="2.40.170.20">
    <property type="entry name" value="TonB-dependent receptor, beta-barrel domain"/>
    <property type="match status" value="1"/>
</dbReference>
<evidence type="ECO:0000259" key="12">
    <source>
        <dbReference type="Pfam" id="PF07715"/>
    </source>
</evidence>
<evidence type="ECO:0000313" key="13">
    <source>
        <dbReference type="EMBL" id="GAA0584397.1"/>
    </source>
</evidence>
<protein>
    <recommendedName>
        <fullName evidence="12">TonB-dependent receptor plug domain-containing protein</fullName>
    </recommendedName>
</protein>
<dbReference type="Pfam" id="PF07715">
    <property type="entry name" value="Plug"/>
    <property type="match status" value="1"/>
</dbReference>
<evidence type="ECO:0000256" key="6">
    <source>
        <dbReference type="ARBA" id="ARBA00022729"/>
    </source>
</evidence>
<comment type="caution">
    <text evidence="13">The sequence shown here is derived from an EMBL/GenBank/DDBJ whole genome shotgun (WGS) entry which is preliminary data.</text>
</comment>
<organism evidence="13 14">
    <name type="scientific">Rhizomicrobium electricum</name>
    <dbReference type="NCBI Taxonomy" id="480070"/>
    <lineage>
        <taxon>Bacteria</taxon>
        <taxon>Pseudomonadati</taxon>
        <taxon>Pseudomonadota</taxon>
        <taxon>Alphaproteobacteria</taxon>
        <taxon>Micropepsales</taxon>
        <taxon>Micropepsaceae</taxon>
        <taxon>Rhizomicrobium</taxon>
    </lineage>
</organism>
<evidence type="ECO:0000256" key="4">
    <source>
        <dbReference type="ARBA" id="ARBA00022496"/>
    </source>
</evidence>
<evidence type="ECO:0000256" key="10">
    <source>
        <dbReference type="ARBA" id="ARBA00023237"/>
    </source>
</evidence>
<keyword evidence="2" id="KW-0813">Transport</keyword>
<dbReference type="EMBL" id="BAAADD010000011">
    <property type="protein sequence ID" value="GAA0584397.1"/>
    <property type="molecule type" value="Genomic_DNA"/>
</dbReference>
<evidence type="ECO:0000256" key="1">
    <source>
        <dbReference type="ARBA" id="ARBA00004571"/>
    </source>
</evidence>
<evidence type="ECO:0000256" key="8">
    <source>
        <dbReference type="ARBA" id="ARBA00023065"/>
    </source>
</evidence>
<keyword evidence="5" id="KW-0812">Transmembrane</keyword>
<keyword evidence="9" id="KW-0472">Membrane</keyword>
<dbReference type="InterPro" id="IPR010916">
    <property type="entry name" value="TonB_box_CS"/>
</dbReference>
<keyword evidence="14" id="KW-1185">Reference proteome</keyword>
<evidence type="ECO:0000256" key="2">
    <source>
        <dbReference type="ARBA" id="ARBA00022448"/>
    </source>
</evidence>
<comment type="subcellular location">
    <subcellularLocation>
        <location evidence="1">Cell outer membrane</location>
        <topology evidence="1">Multi-pass membrane protein</topology>
    </subcellularLocation>
</comment>
<dbReference type="PANTHER" id="PTHR32552:SF89">
    <property type="entry name" value="CATECHOLATE SIDEROPHORE RECEPTOR FIU"/>
    <property type="match status" value="1"/>
</dbReference>
<accession>A0ABN1F827</accession>
<feature type="signal peptide" evidence="11">
    <location>
        <begin position="1"/>
        <end position="31"/>
    </location>
</feature>
<dbReference type="SUPFAM" id="SSF56935">
    <property type="entry name" value="Porins"/>
    <property type="match status" value="1"/>
</dbReference>
<evidence type="ECO:0000313" key="14">
    <source>
        <dbReference type="Proteomes" id="UP001499951"/>
    </source>
</evidence>
<keyword evidence="3" id="KW-1134">Transmembrane beta strand</keyword>
<dbReference type="Proteomes" id="UP001499951">
    <property type="component" value="Unassembled WGS sequence"/>
</dbReference>
<dbReference type="InterPro" id="IPR012910">
    <property type="entry name" value="Plug_dom"/>
</dbReference>
<evidence type="ECO:0000256" key="7">
    <source>
        <dbReference type="ARBA" id="ARBA00023004"/>
    </source>
</evidence>
<dbReference type="PROSITE" id="PS51257">
    <property type="entry name" value="PROKAR_LIPOPROTEIN"/>
    <property type="match status" value="1"/>
</dbReference>
<feature type="domain" description="TonB-dependent receptor plug" evidence="12">
    <location>
        <begin position="64"/>
        <end position="174"/>
    </location>
</feature>
<dbReference type="PROSITE" id="PS00430">
    <property type="entry name" value="TONB_DEPENDENT_REC_1"/>
    <property type="match status" value="1"/>
</dbReference>
<keyword evidence="6 11" id="KW-0732">Signal</keyword>
<evidence type="ECO:0000256" key="3">
    <source>
        <dbReference type="ARBA" id="ARBA00022452"/>
    </source>
</evidence>
<gene>
    <name evidence="13" type="ORF">GCM10008942_36640</name>
</gene>
<keyword evidence="8" id="KW-0406">Ion transport</keyword>
<dbReference type="InterPro" id="IPR036942">
    <property type="entry name" value="Beta-barrel_TonB_sf"/>
</dbReference>
<dbReference type="RefSeq" id="WP_166929040.1">
    <property type="nucleotide sequence ID" value="NZ_BAAADD010000011.1"/>
</dbReference>
<sequence>MFARSDAARRLARTTSTLAITAAWFATAACAAETLGGVGTGVETVVVTGTQFDPEVAPAKASLDTTEPQTILTRTYIENSVASTADYTTLLAIVPSLTGLDVNGPGLSDGNVKNTLRGMPDGNFGMTYDGIPFGDTNGPTHHSASYFPSAVIGSVNVERGPGNAGNLGASTWGGSINMYSEALNDDFGFKANLTRGSWATTQVGLNLQSGDIPGLGKTRVLANVNGLQSEGYLSNQGLMKDNELIKIESEFAPGWTLTLFTNRNQLHQHVNDKNGATAIQIADFGKQYALQKTDPTRPDYYYYNYADKITDMDYIRLHGAVTDWLSIDDQAYTYAYVNKTVTTTSTQQTISKGKLTWKTMGTTVVDPVTGVVTPSANTASDIPGYTKLNAYRVWGNVFRATADFDAGWLTGQVRAGVWWEGQATERQRFYYDVTQCAAAGCNPWKQAWNFADISNKNASNDPSLVAGRYGVGYYEHTGWNQVEPFVEVELHPLPDLTITPGFKYIDWDHTVDPNSVISGTATAATKGCAGKCQGPTLYNGKVDTYTTSRPLYFTTVNYKIQPSWSAYFQYATGIYVPDITDFEQQKPDLSKAPSPMTTANYQFGTVYYADDFSVDADVYYIAAKHNYTYGPCSYDTSLTCPTDTGNATYKGIEGEASFKLDALVPGITDGLLAFANGSVNSAKSSFAQLKNAPYWTAAAGLIYKRDGFSFSLVDKTVGQQYLDNADATGHRTTIGQDGMPFFRLPAYSTVNFITAYDFGKWELSVAVNNLLDDRSLVSMSGTDGKDTATAASASDYMNRPTSSDQYYFQSSRSFQVTLKAKI</sequence>
<dbReference type="Gene3D" id="2.170.130.10">
    <property type="entry name" value="TonB-dependent receptor, plug domain"/>
    <property type="match status" value="1"/>
</dbReference>
<evidence type="ECO:0000256" key="5">
    <source>
        <dbReference type="ARBA" id="ARBA00022692"/>
    </source>
</evidence>
<keyword evidence="7" id="KW-0408">Iron</keyword>
<reference evidence="13 14" key="1">
    <citation type="journal article" date="2019" name="Int. J. Syst. Evol. Microbiol.">
        <title>The Global Catalogue of Microorganisms (GCM) 10K type strain sequencing project: providing services to taxonomists for standard genome sequencing and annotation.</title>
        <authorList>
            <consortium name="The Broad Institute Genomics Platform"/>
            <consortium name="The Broad Institute Genome Sequencing Center for Infectious Disease"/>
            <person name="Wu L."/>
            <person name="Ma J."/>
        </authorList>
    </citation>
    <scope>NUCLEOTIDE SEQUENCE [LARGE SCALE GENOMIC DNA]</scope>
    <source>
        <strain evidence="13 14">JCM 15089</strain>
    </source>
</reference>
<dbReference type="InterPro" id="IPR039426">
    <property type="entry name" value="TonB-dep_rcpt-like"/>
</dbReference>
<proteinExistence type="predicted"/>
<name>A0ABN1F827_9PROT</name>